<evidence type="ECO:0000313" key="7">
    <source>
        <dbReference type="Proteomes" id="UP000051562"/>
    </source>
</evidence>
<evidence type="ECO:0000313" key="8">
    <source>
        <dbReference type="Proteomes" id="UP000190130"/>
    </source>
</evidence>
<feature type="binding site" evidence="3">
    <location>
        <begin position="228"/>
        <end position="229"/>
    </location>
    <ligand>
        <name>substrate</name>
    </ligand>
</feature>
<dbReference type="NCBIfam" id="TIGR00652">
    <property type="entry name" value="DapF"/>
    <property type="match status" value="1"/>
</dbReference>
<dbReference type="GO" id="GO:0005829">
    <property type="term" value="C:cytosol"/>
    <property type="evidence" value="ECO:0007669"/>
    <property type="project" value="TreeGrafter"/>
</dbReference>
<feature type="binding site" evidence="3">
    <location>
        <position position="24"/>
    </location>
    <ligand>
        <name>substrate</name>
    </ligand>
</feature>
<organism evidence="5 7">
    <name type="scientific">Bosea thiooxidans</name>
    <dbReference type="NCBI Taxonomy" id="53254"/>
    <lineage>
        <taxon>Bacteria</taxon>
        <taxon>Pseudomonadati</taxon>
        <taxon>Pseudomonadota</taxon>
        <taxon>Alphaproteobacteria</taxon>
        <taxon>Hyphomicrobiales</taxon>
        <taxon>Boseaceae</taxon>
        <taxon>Bosea</taxon>
    </lineage>
</organism>
<feature type="binding site" evidence="3">
    <location>
        <position position="200"/>
    </location>
    <ligand>
        <name>substrate</name>
    </ligand>
</feature>
<dbReference type="EMBL" id="FUYX01000004">
    <property type="protein sequence ID" value="SKB72561.1"/>
    <property type="molecule type" value="Genomic_DNA"/>
</dbReference>
<feature type="active site" description="Proton acceptor" evidence="3">
    <location>
        <position position="227"/>
    </location>
</feature>
<keyword evidence="3" id="KW-0028">Amino-acid biosynthesis</keyword>
<dbReference type="SUPFAM" id="SSF54506">
    <property type="entry name" value="Diaminopimelate epimerase-like"/>
    <property type="match status" value="2"/>
</dbReference>
<feature type="binding site" evidence="3">
    <location>
        <position position="167"/>
    </location>
    <ligand>
        <name>substrate</name>
    </ligand>
</feature>
<evidence type="ECO:0000256" key="3">
    <source>
        <dbReference type="HAMAP-Rule" id="MF_00197"/>
    </source>
</evidence>
<dbReference type="UniPathway" id="UPA00034">
    <property type="reaction ID" value="UER00025"/>
</dbReference>
<keyword evidence="3" id="KW-0963">Cytoplasm</keyword>
<keyword evidence="2 3" id="KW-0413">Isomerase</keyword>
<keyword evidence="3" id="KW-0457">Lysine biosynthesis</keyword>
<dbReference type="InterPro" id="IPR001653">
    <property type="entry name" value="DAP_epimerase_DapF"/>
</dbReference>
<comment type="similarity">
    <text evidence="1 3">Belongs to the diaminopimelate epimerase family.</text>
</comment>
<dbReference type="GO" id="GO:0009089">
    <property type="term" value="P:lysine biosynthetic process via diaminopimelate"/>
    <property type="evidence" value="ECO:0007669"/>
    <property type="project" value="UniProtKB-UniRule"/>
</dbReference>
<dbReference type="EMBL" id="LMAR01000056">
    <property type="protein sequence ID" value="KQK28835.1"/>
    <property type="molecule type" value="Genomic_DNA"/>
</dbReference>
<evidence type="ECO:0000313" key="5">
    <source>
        <dbReference type="EMBL" id="KQK28835.1"/>
    </source>
</evidence>
<comment type="catalytic activity">
    <reaction evidence="3">
        <text>(2S,6S)-2,6-diaminopimelate = meso-2,6-diaminopimelate</text>
        <dbReference type="Rhea" id="RHEA:15393"/>
        <dbReference type="ChEBI" id="CHEBI:57609"/>
        <dbReference type="ChEBI" id="CHEBI:57791"/>
        <dbReference type="EC" id="5.1.1.7"/>
    </reaction>
</comment>
<protein>
    <recommendedName>
        <fullName evidence="3 4">Diaminopimelate epimerase</fullName>
        <shortName evidence="3">DAP epimerase</shortName>
        <ecNumber evidence="3 4">5.1.1.7</ecNumber>
    </recommendedName>
    <alternativeName>
        <fullName evidence="3">PLP-independent amino acid racemase</fullName>
    </alternativeName>
</protein>
<accession>A0A0Q3KGC0</accession>
<feature type="binding site" evidence="3">
    <location>
        <position position="57"/>
    </location>
    <ligand>
        <name>substrate</name>
    </ligand>
</feature>
<gene>
    <name evidence="3" type="primary">dapF</name>
    <name evidence="5" type="ORF">ARD30_05755</name>
    <name evidence="6" type="ORF">SAMN05660750_02106</name>
</gene>
<feature type="site" description="Could be important to modulate the pK values of the two catalytic cysteine residues" evidence="3">
    <location>
        <position position="218"/>
    </location>
</feature>
<dbReference type="Gene3D" id="3.10.310.10">
    <property type="entry name" value="Diaminopimelate Epimerase, Chain A, domain 1"/>
    <property type="match status" value="2"/>
</dbReference>
<feature type="binding site" evidence="3">
    <location>
        <position position="77"/>
    </location>
    <ligand>
        <name>substrate</name>
    </ligand>
</feature>
<comment type="caution">
    <text evidence="3">Lacks conserved residue(s) required for the propagation of feature annotation.</text>
</comment>
<evidence type="ECO:0000256" key="1">
    <source>
        <dbReference type="ARBA" id="ARBA00010219"/>
    </source>
</evidence>
<comment type="subcellular location">
    <subcellularLocation>
        <location evidence="3">Cytoplasm</location>
    </subcellularLocation>
</comment>
<dbReference type="Proteomes" id="UP000051562">
    <property type="component" value="Unassembled WGS sequence"/>
</dbReference>
<sequence length="290" mass="30998">MFRGDRRFLAGEGTEFIKCHGLGNDFVVVDGRDAGFTPPPEFIRWICDRRIGIGGDQLLVLEPGRAPGATFRLRIYNVDGTEAPACFNATRCVAWLVMEESGQEHVLVETVGGLIAARREGPRRVSLKIGRPQWDWRAIPLACPLEEAGASLENGPLRDPVAVNVGNPHLVYFVPERDALDVVALADPIQKGPGLPEQANIGVAEIAGEATIRLVVYERPGILTLACGSGACAATLAARRRGLISADAVTVEMPGGTLRVEVGEGDELTLTGDVAVSFSGRIPSSDTRPR</sequence>
<dbReference type="PANTHER" id="PTHR31689:SF0">
    <property type="entry name" value="DIAMINOPIMELATE EPIMERASE"/>
    <property type="match status" value="1"/>
</dbReference>
<dbReference type="STRING" id="53254.SAMN05660750_02106"/>
<evidence type="ECO:0000256" key="2">
    <source>
        <dbReference type="ARBA" id="ARBA00023235"/>
    </source>
</evidence>
<dbReference type="GO" id="GO:0008837">
    <property type="term" value="F:diaminopimelate epimerase activity"/>
    <property type="evidence" value="ECO:0007669"/>
    <property type="project" value="UniProtKB-UniRule"/>
</dbReference>
<reference evidence="6 8" key="2">
    <citation type="submission" date="2017-02" db="EMBL/GenBank/DDBJ databases">
        <authorList>
            <person name="Peterson S.W."/>
        </authorList>
    </citation>
    <scope>NUCLEOTIDE SEQUENCE [LARGE SCALE GENOMIC DNA]</scope>
    <source>
        <strain evidence="6 8">DSM 9653</strain>
    </source>
</reference>
<evidence type="ECO:0000256" key="4">
    <source>
        <dbReference type="NCBIfam" id="TIGR00652"/>
    </source>
</evidence>
<evidence type="ECO:0000313" key="6">
    <source>
        <dbReference type="EMBL" id="SKB72561.1"/>
    </source>
</evidence>
<dbReference type="EC" id="5.1.1.7" evidence="3 4"/>
<comment type="subunit">
    <text evidence="3">Homodimer.</text>
</comment>
<proteinExistence type="inferred from homology"/>
<comment type="pathway">
    <text evidence="3">Amino-acid biosynthesis; L-lysine biosynthesis via DAP pathway; DL-2,6-diaminopimelate from LL-2,6-diaminopimelate: step 1/1.</text>
</comment>
<feature type="site" description="Could be important to modulate the pK values of the two catalytic cysteine residues" evidence="3">
    <location>
        <position position="169"/>
    </location>
</feature>
<feature type="active site" description="Proton donor" evidence="3">
    <location>
        <position position="86"/>
    </location>
</feature>
<dbReference type="RefSeq" id="WP_055729742.1">
    <property type="nucleotide sequence ID" value="NZ_FUYX01000004.1"/>
</dbReference>
<dbReference type="Pfam" id="PF01678">
    <property type="entry name" value="DAP_epimerase"/>
    <property type="match status" value="2"/>
</dbReference>
<dbReference type="OrthoDB" id="9805408at2"/>
<name>A0A0Q3KGC0_9HYPH</name>
<feature type="binding site" evidence="3">
    <location>
        <begin position="218"/>
        <end position="219"/>
    </location>
    <ligand>
        <name>substrate</name>
    </ligand>
</feature>
<dbReference type="PANTHER" id="PTHR31689">
    <property type="entry name" value="DIAMINOPIMELATE EPIMERASE, CHLOROPLASTIC"/>
    <property type="match status" value="1"/>
</dbReference>
<keyword evidence="7" id="KW-1185">Reference proteome</keyword>
<dbReference type="Proteomes" id="UP000190130">
    <property type="component" value="Unassembled WGS sequence"/>
</dbReference>
<dbReference type="HAMAP" id="MF_00197">
    <property type="entry name" value="DAP_epimerase"/>
    <property type="match status" value="1"/>
</dbReference>
<reference evidence="5 7" key="1">
    <citation type="submission" date="2015-10" db="EMBL/GenBank/DDBJ databases">
        <title>Draft genome of Bosea thiooxidans.</title>
        <authorList>
            <person name="Wang X."/>
        </authorList>
    </citation>
    <scope>NUCLEOTIDE SEQUENCE [LARGE SCALE GENOMIC DNA]</scope>
    <source>
        <strain evidence="5 7">CGMCC 9174</strain>
    </source>
</reference>
<comment type="function">
    <text evidence="3">Catalyzes the stereoinversion of LL-2,6-diaminopimelate (L,L-DAP) to meso-diaminopimelate (meso-DAP), a precursor of L-lysine and an essential component of the bacterial peptidoglycan.</text>
</comment>
<dbReference type="AlphaFoldDB" id="A0A0Q3KGC0"/>